<dbReference type="Proteomes" id="UP000245119">
    <property type="component" value="Linkage Group LG1"/>
</dbReference>
<gene>
    <name evidence="2" type="ORF">C0Q70_00425</name>
</gene>
<dbReference type="AlphaFoldDB" id="A0A2T7PWM8"/>
<feature type="compositionally biased region" description="Basic residues" evidence="1">
    <location>
        <begin position="295"/>
        <end position="313"/>
    </location>
</feature>
<feature type="compositionally biased region" description="Basic and acidic residues" evidence="1">
    <location>
        <begin position="482"/>
        <end position="495"/>
    </location>
</feature>
<sequence>MKPAAMAFDHFALTDVTVRSARVGQSEAGAFRPLDSVYHHSSLPSMPHSSRNSRNASGTSMIAYTERMREISKARAEFAANPEFAQGVGLEVRANHIPKRHGIFGHGQQSSLLQRRRPLSLDELTGRRGNNDDDTDPAPGKATKRRSSSLPPDISSNAAFSTPKNNGDERVKVSFVSASDLFDLVDFSLRSKRSRHEAIKTAKMEESLKFINDHLELFQLSRDLAAPRPFRERSREVKSDVSGLKVEGMASPREGKSEDSEKRMKTTGELLTSVKEEESSDIPDDSLREMTMSSQRHKLRYRPSRAKRMKLHRSGLGVIPEDDMHSQSEYGGNEPSQDPSISHLQRGFASSSHSNVLYNSNLPTSSQTSQTADLPILDGNRIVPSTTSLAAIKVSRKKEKSDSSRPTSDIINQLSEGPRTPSGSDHHGVGASGKSGALNETSAVPRADDRDATGKVSDPPADKRELSVNPRDLADFGILRSEPLKPRNVQEDRSTKMSRAQTELPHARARARAQKKIRRLIFLRDYPDQSYCHR</sequence>
<feature type="compositionally biased region" description="Basic and acidic residues" evidence="1">
    <location>
        <begin position="253"/>
        <end position="266"/>
    </location>
</feature>
<organism evidence="2 3">
    <name type="scientific">Pomacea canaliculata</name>
    <name type="common">Golden apple snail</name>
    <dbReference type="NCBI Taxonomy" id="400727"/>
    <lineage>
        <taxon>Eukaryota</taxon>
        <taxon>Metazoa</taxon>
        <taxon>Spiralia</taxon>
        <taxon>Lophotrochozoa</taxon>
        <taxon>Mollusca</taxon>
        <taxon>Gastropoda</taxon>
        <taxon>Caenogastropoda</taxon>
        <taxon>Architaenioglossa</taxon>
        <taxon>Ampullarioidea</taxon>
        <taxon>Ampullariidae</taxon>
        <taxon>Pomacea</taxon>
    </lineage>
</organism>
<evidence type="ECO:0000256" key="1">
    <source>
        <dbReference type="SAM" id="MobiDB-lite"/>
    </source>
</evidence>
<proteinExistence type="predicted"/>
<dbReference type="OrthoDB" id="6115614at2759"/>
<name>A0A2T7PWM8_POMCA</name>
<accession>A0A2T7PWM8</accession>
<comment type="caution">
    <text evidence="2">The sequence shown here is derived from an EMBL/GenBank/DDBJ whole genome shotgun (WGS) entry which is preliminary data.</text>
</comment>
<evidence type="ECO:0000313" key="2">
    <source>
        <dbReference type="EMBL" id="PVD37823.1"/>
    </source>
</evidence>
<dbReference type="EMBL" id="PZQS01000001">
    <property type="protein sequence ID" value="PVD37823.1"/>
    <property type="molecule type" value="Genomic_DNA"/>
</dbReference>
<reference evidence="2 3" key="1">
    <citation type="submission" date="2018-04" db="EMBL/GenBank/DDBJ databases">
        <title>The genome of golden apple snail Pomacea canaliculata provides insight into stress tolerance and invasive adaptation.</title>
        <authorList>
            <person name="Liu C."/>
            <person name="Liu B."/>
            <person name="Ren Y."/>
            <person name="Zhang Y."/>
            <person name="Wang H."/>
            <person name="Li S."/>
            <person name="Jiang F."/>
            <person name="Yin L."/>
            <person name="Zhang G."/>
            <person name="Qian W."/>
            <person name="Fan W."/>
        </authorList>
    </citation>
    <scope>NUCLEOTIDE SEQUENCE [LARGE SCALE GENOMIC DNA]</scope>
    <source>
        <strain evidence="2">SZHN2017</strain>
        <tissue evidence="2">Muscle</tissue>
    </source>
</reference>
<keyword evidence="3" id="KW-1185">Reference proteome</keyword>
<feature type="region of interest" description="Disordered" evidence="1">
    <location>
        <begin position="235"/>
        <end position="380"/>
    </location>
</feature>
<feature type="compositionally biased region" description="Polar residues" evidence="1">
    <location>
        <begin position="404"/>
        <end position="415"/>
    </location>
</feature>
<feature type="region of interest" description="Disordered" evidence="1">
    <location>
        <begin position="122"/>
        <end position="167"/>
    </location>
</feature>
<evidence type="ECO:0000313" key="3">
    <source>
        <dbReference type="Proteomes" id="UP000245119"/>
    </source>
</evidence>
<feature type="region of interest" description="Disordered" evidence="1">
    <location>
        <begin position="393"/>
        <end position="509"/>
    </location>
</feature>
<protein>
    <submittedName>
        <fullName evidence="2">Uncharacterized protein</fullName>
    </submittedName>
</protein>
<feature type="compositionally biased region" description="Polar residues" evidence="1">
    <location>
        <begin position="148"/>
        <end position="165"/>
    </location>
</feature>
<feature type="compositionally biased region" description="Polar residues" evidence="1">
    <location>
        <begin position="327"/>
        <end position="372"/>
    </location>
</feature>